<dbReference type="InterPro" id="IPR010573">
    <property type="entry name" value="MFS_Str1/Tri12-like"/>
</dbReference>
<evidence type="ECO:0000313" key="10">
    <source>
        <dbReference type="Proteomes" id="UP000308549"/>
    </source>
</evidence>
<feature type="transmembrane region" description="Helical" evidence="7">
    <location>
        <begin position="102"/>
        <end position="122"/>
    </location>
</feature>
<organism evidence="9 10">
    <name type="scientific">Salinomyces thailandicus</name>
    <dbReference type="NCBI Taxonomy" id="706561"/>
    <lineage>
        <taxon>Eukaryota</taxon>
        <taxon>Fungi</taxon>
        <taxon>Dikarya</taxon>
        <taxon>Ascomycota</taxon>
        <taxon>Pezizomycotina</taxon>
        <taxon>Dothideomycetes</taxon>
        <taxon>Dothideomycetidae</taxon>
        <taxon>Mycosphaerellales</taxon>
        <taxon>Teratosphaeriaceae</taxon>
        <taxon>Salinomyces</taxon>
    </lineage>
</organism>
<evidence type="ECO:0000256" key="2">
    <source>
        <dbReference type="ARBA" id="ARBA00022448"/>
    </source>
</evidence>
<feature type="transmembrane region" description="Helical" evidence="7">
    <location>
        <begin position="558"/>
        <end position="577"/>
    </location>
</feature>
<feature type="compositionally biased region" description="Basic and acidic residues" evidence="6">
    <location>
        <begin position="1"/>
        <end position="12"/>
    </location>
</feature>
<accession>A0A4U0U767</accession>
<feature type="transmembrane region" description="Helical" evidence="7">
    <location>
        <begin position="330"/>
        <end position="349"/>
    </location>
</feature>
<feature type="transmembrane region" description="Helical" evidence="7">
    <location>
        <begin position="289"/>
        <end position="309"/>
    </location>
</feature>
<evidence type="ECO:0000259" key="8">
    <source>
        <dbReference type="PROSITE" id="PS50850"/>
    </source>
</evidence>
<dbReference type="AlphaFoldDB" id="A0A4U0U767"/>
<dbReference type="PROSITE" id="PS50850">
    <property type="entry name" value="MFS"/>
    <property type="match status" value="1"/>
</dbReference>
<dbReference type="OrthoDB" id="4161376at2759"/>
<sequence>MAPWSRKDEVKYNMDSQSRDGSPVEKLEEAVPGYGHARNEHAVRDVEEDENPNVFHHMCPKLFLSLVAMSFCWVGSQIPLYLFGSVLPDIYTDVGGAMRYQWMVIGYLIPNAALCPFVGNLSDMFGRRWVAVGGQFLLVIGPIVTSTAYTMNTAIGGQVISGLGAGLNELIALAGTAELVPTRKRGAYVGAVVFTILPFCPSVLWAQLIARQSSWREVGALVAAFNAVGLILCIVFYKDPARMVPVRPKMEILREIDYIGGLLSTGGVTCFMMGMQWGASQYTWSSIHVLVPFVIGIMLIINFFIYEIYMAKHPMVPGAIFDKAPRTMAFILLITFFSGGNFFVMLLFWPTQVYNMYGNDPVGIGLRALPIGFGIIIGAVMALVAIPLTKGRTTYIMIFSCCLMTAGTGSLASANLSNLPQVYGLVTIASLGVGAVIIPCSIIAQLACPHELVGTITAITLSLRYVGGAIGFTAYYNVFYHKLVPYATEIIGFGVVSYVNTDLPTVTEIVTLALEARFGELAETIDNSPATKEAYKGGPGVDLVTNLAQETFQLAYRYPYWMSIAFGGVCIICSVFLKNVNNFVQAS</sequence>
<reference evidence="9 10" key="1">
    <citation type="submission" date="2017-03" db="EMBL/GenBank/DDBJ databases">
        <title>Genomes of endolithic fungi from Antarctica.</title>
        <authorList>
            <person name="Coleine C."/>
            <person name="Masonjones S."/>
            <person name="Stajich J.E."/>
        </authorList>
    </citation>
    <scope>NUCLEOTIDE SEQUENCE [LARGE SCALE GENOMIC DNA]</scope>
    <source>
        <strain evidence="9 10">CCFEE 6315</strain>
    </source>
</reference>
<evidence type="ECO:0000256" key="4">
    <source>
        <dbReference type="ARBA" id="ARBA00022989"/>
    </source>
</evidence>
<evidence type="ECO:0000256" key="6">
    <source>
        <dbReference type="SAM" id="MobiDB-lite"/>
    </source>
</evidence>
<dbReference type="InterPro" id="IPR005829">
    <property type="entry name" value="Sugar_transporter_CS"/>
</dbReference>
<feature type="transmembrane region" description="Helical" evidence="7">
    <location>
        <begin position="258"/>
        <end position="277"/>
    </location>
</feature>
<dbReference type="SUPFAM" id="SSF103473">
    <property type="entry name" value="MFS general substrate transporter"/>
    <property type="match status" value="1"/>
</dbReference>
<dbReference type="GO" id="GO:0022857">
    <property type="term" value="F:transmembrane transporter activity"/>
    <property type="evidence" value="ECO:0007669"/>
    <property type="project" value="InterPro"/>
</dbReference>
<keyword evidence="2" id="KW-0813">Transport</keyword>
<dbReference type="InterPro" id="IPR020846">
    <property type="entry name" value="MFS_dom"/>
</dbReference>
<evidence type="ECO:0000256" key="7">
    <source>
        <dbReference type="SAM" id="Phobius"/>
    </source>
</evidence>
<dbReference type="Proteomes" id="UP000308549">
    <property type="component" value="Unassembled WGS sequence"/>
</dbReference>
<feature type="transmembrane region" description="Helical" evidence="7">
    <location>
        <begin position="62"/>
        <end position="82"/>
    </location>
</feature>
<proteinExistence type="predicted"/>
<dbReference type="GO" id="GO:0005886">
    <property type="term" value="C:plasma membrane"/>
    <property type="evidence" value="ECO:0007669"/>
    <property type="project" value="TreeGrafter"/>
</dbReference>
<keyword evidence="4 7" id="KW-1133">Transmembrane helix</keyword>
<feature type="transmembrane region" description="Helical" evidence="7">
    <location>
        <begin position="187"/>
        <end position="206"/>
    </location>
</feature>
<dbReference type="Pfam" id="PF06609">
    <property type="entry name" value="TRI12"/>
    <property type="match status" value="1"/>
</dbReference>
<dbReference type="Gene3D" id="1.20.1250.20">
    <property type="entry name" value="MFS general substrate transporter like domains"/>
    <property type="match status" value="1"/>
</dbReference>
<dbReference type="PANTHER" id="PTHR23501">
    <property type="entry name" value="MAJOR FACILITATOR SUPERFAMILY"/>
    <property type="match status" value="1"/>
</dbReference>
<dbReference type="EMBL" id="NAJL01000012">
    <property type="protein sequence ID" value="TKA30055.1"/>
    <property type="molecule type" value="Genomic_DNA"/>
</dbReference>
<comment type="caution">
    <text evidence="9">The sequence shown here is derived from an EMBL/GenBank/DDBJ whole genome shotgun (WGS) entry which is preliminary data.</text>
</comment>
<feature type="transmembrane region" description="Helical" evidence="7">
    <location>
        <begin position="395"/>
        <end position="416"/>
    </location>
</feature>
<dbReference type="PANTHER" id="PTHR23501:SF109">
    <property type="entry name" value="MAJOR FACILITATOR SUPERFAMILY (MFS) PROFILE DOMAIN-CONTAINING PROTEIN-RELATED"/>
    <property type="match status" value="1"/>
</dbReference>
<protein>
    <recommendedName>
        <fullName evidence="8">Major facilitator superfamily (MFS) profile domain-containing protein</fullName>
    </recommendedName>
</protein>
<comment type="subcellular location">
    <subcellularLocation>
        <location evidence="1">Membrane</location>
        <topology evidence="1">Multi-pass membrane protein</topology>
    </subcellularLocation>
</comment>
<feature type="transmembrane region" description="Helical" evidence="7">
    <location>
        <begin position="155"/>
        <end position="175"/>
    </location>
</feature>
<evidence type="ECO:0000313" key="9">
    <source>
        <dbReference type="EMBL" id="TKA30055.1"/>
    </source>
</evidence>
<feature type="transmembrane region" description="Helical" evidence="7">
    <location>
        <begin position="129"/>
        <end position="149"/>
    </location>
</feature>
<keyword evidence="10" id="KW-1185">Reference proteome</keyword>
<feature type="transmembrane region" description="Helical" evidence="7">
    <location>
        <begin position="422"/>
        <end position="444"/>
    </location>
</feature>
<feature type="transmembrane region" description="Helical" evidence="7">
    <location>
        <begin position="218"/>
        <end position="237"/>
    </location>
</feature>
<name>A0A4U0U767_9PEZI</name>
<dbReference type="InterPro" id="IPR036259">
    <property type="entry name" value="MFS_trans_sf"/>
</dbReference>
<evidence type="ECO:0000256" key="3">
    <source>
        <dbReference type="ARBA" id="ARBA00022692"/>
    </source>
</evidence>
<gene>
    <name evidence="9" type="ORF">B0A50_02774</name>
</gene>
<feature type="domain" description="Major facilitator superfamily (MFS) profile" evidence="8">
    <location>
        <begin position="63"/>
        <end position="519"/>
    </location>
</feature>
<feature type="region of interest" description="Disordered" evidence="6">
    <location>
        <begin position="1"/>
        <end position="25"/>
    </location>
</feature>
<feature type="transmembrane region" description="Helical" evidence="7">
    <location>
        <begin position="369"/>
        <end position="388"/>
    </location>
</feature>
<keyword evidence="5 7" id="KW-0472">Membrane</keyword>
<evidence type="ECO:0000256" key="5">
    <source>
        <dbReference type="ARBA" id="ARBA00023136"/>
    </source>
</evidence>
<keyword evidence="3 7" id="KW-0812">Transmembrane</keyword>
<evidence type="ECO:0000256" key="1">
    <source>
        <dbReference type="ARBA" id="ARBA00004141"/>
    </source>
</evidence>
<dbReference type="PROSITE" id="PS00216">
    <property type="entry name" value="SUGAR_TRANSPORT_1"/>
    <property type="match status" value="1"/>
</dbReference>
<feature type="transmembrane region" description="Helical" evidence="7">
    <location>
        <begin position="456"/>
        <end position="476"/>
    </location>
</feature>